<keyword evidence="4" id="KW-0325">Glycoprotein</keyword>
<dbReference type="PRINTS" id="PR00453">
    <property type="entry name" value="VWFADOMAIN"/>
</dbReference>
<feature type="disulfide bond" evidence="5">
    <location>
        <begin position="367"/>
        <end position="394"/>
    </location>
</feature>
<dbReference type="InterPro" id="IPR000436">
    <property type="entry name" value="Sushi_SCR_CCP_dom"/>
</dbReference>
<gene>
    <name evidence="10" type="primary">LOC109471794</name>
</gene>
<feature type="signal peptide" evidence="6">
    <location>
        <begin position="1"/>
        <end position="21"/>
    </location>
</feature>
<evidence type="ECO:0000259" key="7">
    <source>
        <dbReference type="PROSITE" id="PS50234"/>
    </source>
</evidence>
<feature type="chain" id="PRO_5027628099" evidence="6">
    <location>
        <begin position="22"/>
        <end position="417"/>
    </location>
</feature>
<dbReference type="CDD" id="cd01472">
    <property type="entry name" value="vWA_collagen"/>
    <property type="match status" value="1"/>
</dbReference>
<sequence>MKVALGLVSAILAANLYLAASQIPPPLATTCPYPVDLVFLVDSSESFRTSGFEEAKTFVQNVVNYFTLGENDTRVGVVTYSNIDAQITRIRLNENYTRVELLTEIRDIPYDRGHTFTGLGLDHVRNNSFLTVNGRRSNTLDFLIVLTDDESEDDISGPAQLVRDMGITVFVVGVGEESDIHQATLETIAGDPRRVFRLEDHDFLVDDSHPRTIREAICNATQCPTLTAPTNGALSTTATSYLTVVTFTCNPGYVLTGAVNATCQADITWSNPVPTCPPVQCAARAAPANGAVTPTGAVSYPNGVTFTCNSGYTLSGQATPTCQSDTTWSHPVPTCQAVQCPALTAPANGAVSPTGAVSYPNSVTFTCNSGYTLTGATGSTCQADGTWSSPVHTCTAVQCPARAAPANGPVHCSDGPS</sequence>
<organism evidence="9 10">
    <name type="scientific">Branchiostoma belcheri</name>
    <name type="common">Amphioxus</name>
    <dbReference type="NCBI Taxonomy" id="7741"/>
    <lineage>
        <taxon>Eukaryota</taxon>
        <taxon>Metazoa</taxon>
        <taxon>Chordata</taxon>
        <taxon>Cephalochordata</taxon>
        <taxon>Leptocardii</taxon>
        <taxon>Amphioxiformes</taxon>
        <taxon>Branchiostomatidae</taxon>
        <taxon>Branchiostoma</taxon>
    </lineage>
</organism>
<dbReference type="PROSITE" id="PS50923">
    <property type="entry name" value="SUSHI"/>
    <property type="match status" value="2"/>
</dbReference>
<dbReference type="SUPFAM" id="SSF53300">
    <property type="entry name" value="vWA-like"/>
    <property type="match status" value="1"/>
</dbReference>
<reference evidence="10" key="1">
    <citation type="submission" date="2025-08" db="UniProtKB">
        <authorList>
            <consortium name="RefSeq"/>
        </authorList>
    </citation>
    <scope>IDENTIFICATION</scope>
    <source>
        <tissue evidence="10">Gonad</tissue>
    </source>
</reference>
<keyword evidence="1 5" id="KW-0768">Sushi</keyword>
<feature type="domain" description="VWFA" evidence="7">
    <location>
        <begin position="36"/>
        <end position="217"/>
    </location>
</feature>
<dbReference type="SUPFAM" id="SSF57535">
    <property type="entry name" value="Complement control module/SCR domain"/>
    <property type="match status" value="3"/>
</dbReference>
<dbReference type="KEGG" id="bbel:109471794"/>
<dbReference type="Pfam" id="PF00084">
    <property type="entry name" value="Sushi"/>
    <property type="match status" value="3"/>
</dbReference>
<feature type="domain" description="Sushi" evidence="8">
    <location>
        <begin position="338"/>
        <end position="396"/>
    </location>
</feature>
<dbReference type="Proteomes" id="UP000515135">
    <property type="component" value="Unplaced"/>
</dbReference>
<dbReference type="RefSeq" id="XP_019626708.1">
    <property type="nucleotide sequence ID" value="XM_019771149.1"/>
</dbReference>
<dbReference type="InterPro" id="IPR002035">
    <property type="entry name" value="VWF_A"/>
</dbReference>
<dbReference type="Pfam" id="PF00092">
    <property type="entry name" value="VWA"/>
    <property type="match status" value="1"/>
</dbReference>
<dbReference type="SMART" id="SM00327">
    <property type="entry name" value="VWA"/>
    <property type="match status" value="1"/>
</dbReference>
<feature type="domain" description="Sushi" evidence="8">
    <location>
        <begin position="274"/>
        <end position="337"/>
    </location>
</feature>
<evidence type="ECO:0000256" key="1">
    <source>
        <dbReference type="ARBA" id="ARBA00022659"/>
    </source>
</evidence>
<dbReference type="PANTHER" id="PTHR19325:SF567">
    <property type="entry name" value="SUSHI, VON WILLEBRAND FACTOR TYPE A, EGF AND PENTRAXIN DOMAIN-CONTAINING PROTEIN 1-LIKE"/>
    <property type="match status" value="1"/>
</dbReference>
<comment type="caution">
    <text evidence="5">Lacks conserved residue(s) required for the propagation of feature annotation.</text>
</comment>
<dbReference type="SMART" id="SM00032">
    <property type="entry name" value="CCP"/>
    <property type="match status" value="3"/>
</dbReference>
<dbReference type="FunFam" id="3.40.50.410:FF:000157">
    <property type="entry name" value="Uncharacterized protein"/>
    <property type="match status" value="1"/>
</dbReference>
<evidence type="ECO:0000256" key="2">
    <source>
        <dbReference type="ARBA" id="ARBA00022737"/>
    </source>
</evidence>
<dbReference type="GeneID" id="109471794"/>
<evidence type="ECO:0000313" key="10">
    <source>
        <dbReference type="RefSeq" id="XP_019626708.1"/>
    </source>
</evidence>
<dbReference type="InterPro" id="IPR035976">
    <property type="entry name" value="Sushi/SCR/CCP_sf"/>
</dbReference>
<dbReference type="PANTHER" id="PTHR19325">
    <property type="entry name" value="COMPLEMENT COMPONENT-RELATED SUSHI DOMAIN-CONTAINING"/>
    <property type="match status" value="1"/>
</dbReference>
<keyword evidence="2" id="KW-0677">Repeat</keyword>
<dbReference type="InterPro" id="IPR050350">
    <property type="entry name" value="Compl-Cell_Adhes-Reg"/>
</dbReference>
<evidence type="ECO:0000256" key="3">
    <source>
        <dbReference type="ARBA" id="ARBA00023157"/>
    </source>
</evidence>
<dbReference type="Gene3D" id="3.40.50.410">
    <property type="entry name" value="von Willebrand factor, type A domain"/>
    <property type="match status" value="1"/>
</dbReference>
<feature type="disulfide bond" evidence="5">
    <location>
        <begin position="308"/>
        <end position="335"/>
    </location>
</feature>
<protein>
    <submittedName>
        <fullName evidence="10">CUB and sushi domain-containing protein 3-like</fullName>
    </submittedName>
</protein>
<proteinExistence type="predicted"/>
<dbReference type="PROSITE" id="PS50234">
    <property type="entry name" value="VWFA"/>
    <property type="match status" value="1"/>
</dbReference>
<evidence type="ECO:0000256" key="4">
    <source>
        <dbReference type="ARBA" id="ARBA00023180"/>
    </source>
</evidence>
<name>A0A6P4YQN8_BRABE</name>
<dbReference type="AlphaFoldDB" id="A0A6P4YQN8"/>
<dbReference type="InterPro" id="IPR036465">
    <property type="entry name" value="vWFA_dom_sf"/>
</dbReference>
<dbReference type="Gene3D" id="2.10.70.10">
    <property type="entry name" value="Complement Module, domain 1"/>
    <property type="match status" value="3"/>
</dbReference>
<keyword evidence="6" id="KW-0732">Signal</keyword>
<evidence type="ECO:0000256" key="5">
    <source>
        <dbReference type="PROSITE-ProRule" id="PRU00302"/>
    </source>
</evidence>
<keyword evidence="3 5" id="KW-1015">Disulfide bond</keyword>
<dbReference type="CDD" id="cd00033">
    <property type="entry name" value="CCP"/>
    <property type="match status" value="3"/>
</dbReference>
<evidence type="ECO:0000256" key="6">
    <source>
        <dbReference type="SAM" id="SignalP"/>
    </source>
</evidence>
<evidence type="ECO:0000313" key="9">
    <source>
        <dbReference type="Proteomes" id="UP000515135"/>
    </source>
</evidence>
<evidence type="ECO:0000259" key="8">
    <source>
        <dbReference type="PROSITE" id="PS50923"/>
    </source>
</evidence>
<keyword evidence="9" id="KW-1185">Reference proteome</keyword>
<accession>A0A6P4YQN8</accession>
<dbReference type="OrthoDB" id="6132182at2759"/>